<evidence type="ECO:0000256" key="5">
    <source>
        <dbReference type="ARBA" id="ARBA00023136"/>
    </source>
</evidence>
<dbReference type="PRINTS" id="PR00237">
    <property type="entry name" value="GPCRRHODOPSN"/>
</dbReference>
<dbReference type="Proteomes" id="UP000838412">
    <property type="component" value="Chromosome 16"/>
</dbReference>
<keyword evidence="6 8" id="KW-0675">Receptor</keyword>
<evidence type="ECO:0000256" key="1">
    <source>
        <dbReference type="ARBA" id="ARBA00004141"/>
    </source>
</evidence>
<feature type="region of interest" description="Disordered" evidence="9">
    <location>
        <begin position="1"/>
        <end position="22"/>
    </location>
</feature>
<feature type="transmembrane region" description="Helical" evidence="10">
    <location>
        <begin position="32"/>
        <end position="56"/>
    </location>
</feature>
<sequence>MDKMSHNLTNVSLPANRTDQPELSPTDVTMQLIFGSMMLVFGLIGVIGNVVALYAFCRNHSVRRPKNYLIANLCLTDLTVCLVYCPIIVTRSLSHGFPSEESCIVEGFVVGVGSVASISSLVAIAVERYLTITKPMKSLTILTQRKLLGAVSAVWAYSLLLAGPPLVGWGRYVREKTDISCTFDYLSTDDATRAHVIMLVIGAFGFPLLIMTYCYIRVFTTVRKRAKERNIMSPLKKSESRSEVKSAVTGCIITTSFCLCFCPYAVVASLGLSGFPVPSHAVFAAALLAKVTVLINPVVYVLSIPSFRKALFANAQTKKQTAYTGDGLIVPSPLVRERCTKSAEICRCSDMDNDIQSPIAYSASRETCLVSLAATERLAERTNSILSLGKEFGLQDTASHQETWV</sequence>
<dbReference type="SUPFAM" id="SSF81321">
    <property type="entry name" value="Family A G protein-coupled receptor-like"/>
    <property type="match status" value="1"/>
</dbReference>
<dbReference type="InterPro" id="IPR000276">
    <property type="entry name" value="GPCR_Rhodpsn"/>
</dbReference>
<dbReference type="FunFam" id="1.20.1070.10:FF:001207">
    <property type="entry name" value="Zgc:85942 protein"/>
    <property type="match status" value="1"/>
</dbReference>
<keyword evidence="3 10" id="KW-1133">Transmembrane helix</keyword>
<accession>A0A8J9Z602</accession>
<dbReference type="Gene3D" id="1.20.1070.10">
    <property type="entry name" value="Rhodopsin 7-helix transmembrane proteins"/>
    <property type="match status" value="1"/>
</dbReference>
<feature type="transmembrane region" description="Helical" evidence="10">
    <location>
        <begin position="104"/>
        <end position="126"/>
    </location>
</feature>
<dbReference type="PROSITE" id="PS50262">
    <property type="entry name" value="G_PROTEIN_RECEP_F1_2"/>
    <property type="match status" value="1"/>
</dbReference>
<dbReference type="AlphaFoldDB" id="A0A8J9Z602"/>
<evidence type="ECO:0000313" key="13">
    <source>
        <dbReference type="Proteomes" id="UP000838412"/>
    </source>
</evidence>
<evidence type="ECO:0000313" key="12">
    <source>
        <dbReference type="EMBL" id="CAH1247966.1"/>
    </source>
</evidence>
<evidence type="ECO:0000256" key="3">
    <source>
        <dbReference type="ARBA" id="ARBA00022989"/>
    </source>
</evidence>
<evidence type="ECO:0000256" key="4">
    <source>
        <dbReference type="ARBA" id="ARBA00023040"/>
    </source>
</evidence>
<comment type="similarity">
    <text evidence="8">Belongs to the G-protein coupled receptor 1 family.</text>
</comment>
<evidence type="ECO:0000256" key="2">
    <source>
        <dbReference type="ARBA" id="ARBA00022692"/>
    </source>
</evidence>
<protein>
    <submittedName>
        <fullName evidence="12">OPN4 protein</fullName>
    </submittedName>
</protein>
<dbReference type="GO" id="GO:0004930">
    <property type="term" value="F:G protein-coupled receptor activity"/>
    <property type="evidence" value="ECO:0007669"/>
    <property type="project" value="UniProtKB-KW"/>
</dbReference>
<dbReference type="EMBL" id="OV696701">
    <property type="protein sequence ID" value="CAH1247966.1"/>
    <property type="molecule type" value="Genomic_DNA"/>
</dbReference>
<dbReference type="GO" id="GO:0016020">
    <property type="term" value="C:membrane"/>
    <property type="evidence" value="ECO:0007669"/>
    <property type="project" value="UniProtKB-SubCell"/>
</dbReference>
<dbReference type="PROSITE" id="PS00237">
    <property type="entry name" value="G_PROTEIN_RECEP_F1_1"/>
    <property type="match status" value="1"/>
</dbReference>
<feature type="transmembrane region" description="Helical" evidence="10">
    <location>
        <begin position="281"/>
        <end position="302"/>
    </location>
</feature>
<dbReference type="InterPro" id="IPR050125">
    <property type="entry name" value="GPCR_opsins"/>
</dbReference>
<organism evidence="12 13">
    <name type="scientific">Branchiostoma lanceolatum</name>
    <name type="common">Common lancelet</name>
    <name type="synonym">Amphioxus lanceolatum</name>
    <dbReference type="NCBI Taxonomy" id="7740"/>
    <lineage>
        <taxon>Eukaryota</taxon>
        <taxon>Metazoa</taxon>
        <taxon>Chordata</taxon>
        <taxon>Cephalochordata</taxon>
        <taxon>Leptocardii</taxon>
        <taxon>Amphioxiformes</taxon>
        <taxon>Branchiostomatidae</taxon>
        <taxon>Branchiostoma</taxon>
    </lineage>
</organism>
<keyword evidence="13" id="KW-1185">Reference proteome</keyword>
<evidence type="ECO:0000256" key="10">
    <source>
        <dbReference type="SAM" id="Phobius"/>
    </source>
</evidence>
<dbReference type="InterPro" id="IPR017452">
    <property type="entry name" value="GPCR_Rhodpsn_7TM"/>
</dbReference>
<feature type="domain" description="G-protein coupled receptors family 1 profile" evidence="11">
    <location>
        <begin position="48"/>
        <end position="300"/>
    </location>
</feature>
<keyword evidence="2 8" id="KW-0812">Transmembrane</keyword>
<feature type="transmembrane region" description="Helical" evidence="10">
    <location>
        <begin position="194"/>
        <end position="216"/>
    </location>
</feature>
<comment type="subcellular location">
    <subcellularLocation>
        <location evidence="1">Membrane</location>
        <topology evidence="1">Multi-pass membrane protein</topology>
    </subcellularLocation>
</comment>
<evidence type="ECO:0000256" key="9">
    <source>
        <dbReference type="SAM" id="MobiDB-lite"/>
    </source>
</evidence>
<dbReference type="PANTHER" id="PTHR24240">
    <property type="entry name" value="OPSIN"/>
    <property type="match status" value="1"/>
</dbReference>
<feature type="transmembrane region" description="Helical" evidence="10">
    <location>
        <begin position="68"/>
        <end position="89"/>
    </location>
</feature>
<evidence type="ECO:0000256" key="7">
    <source>
        <dbReference type="ARBA" id="ARBA00023224"/>
    </source>
</evidence>
<keyword evidence="5 10" id="KW-0472">Membrane</keyword>
<dbReference type="Pfam" id="PF00001">
    <property type="entry name" value="7tm_1"/>
    <property type="match status" value="1"/>
</dbReference>
<keyword evidence="7 8" id="KW-0807">Transducer</keyword>
<feature type="transmembrane region" description="Helical" evidence="10">
    <location>
        <begin position="247"/>
        <end position="275"/>
    </location>
</feature>
<feature type="transmembrane region" description="Helical" evidence="10">
    <location>
        <begin position="147"/>
        <end position="167"/>
    </location>
</feature>
<name>A0A8J9Z602_BRALA</name>
<keyword evidence="4 8" id="KW-0297">G-protein coupled receptor</keyword>
<reference evidence="12" key="1">
    <citation type="submission" date="2022-01" db="EMBL/GenBank/DDBJ databases">
        <authorList>
            <person name="Braso-Vives M."/>
        </authorList>
    </citation>
    <scope>NUCLEOTIDE SEQUENCE</scope>
</reference>
<evidence type="ECO:0000256" key="8">
    <source>
        <dbReference type="RuleBase" id="RU000688"/>
    </source>
</evidence>
<evidence type="ECO:0000259" key="11">
    <source>
        <dbReference type="PROSITE" id="PS50262"/>
    </source>
</evidence>
<proteinExistence type="inferred from homology"/>
<evidence type="ECO:0000256" key="6">
    <source>
        <dbReference type="ARBA" id="ARBA00023170"/>
    </source>
</evidence>
<dbReference type="OrthoDB" id="10015560at2759"/>
<gene>
    <name evidence="12" type="primary">OPN4</name>
    <name evidence="12" type="ORF">BLAG_LOCUS9478</name>
</gene>